<dbReference type="GO" id="GO:0006402">
    <property type="term" value="P:mRNA catabolic process"/>
    <property type="evidence" value="ECO:0007669"/>
    <property type="project" value="TreeGrafter"/>
</dbReference>
<evidence type="ECO:0000259" key="1">
    <source>
        <dbReference type="SMART" id="SM00316"/>
    </source>
</evidence>
<dbReference type="InterPro" id="IPR012340">
    <property type="entry name" value="NA-bd_OB-fold"/>
</dbReference>
<dbReference type="AlphaFoldDB" id="A0A6L6QD72"/>
<feature type="domain" description="RNB" evidence="2">
    <location>
        <begin position="51"/>
        <end position="384"/>
    </location>
</feature>
<dbReference type="SMART" id="SM00955">
    <property type="entry name" value="RNB"/>
    <property type="match status" value="1"/>
</dbReference>
<dbReference type="SMART" id="SM00316">
    <property type="entry name" value="S1"/>
    <property type="match status" value="1"/>
</dbReference>
<dbReference type="Pfam" id="PF00773">
    <property type="entry name" value="RNB"/>
    <property type="match status" value="1"/>
</dbReference>
<dbReference type="GO" id="GO:0004540">
    <property type="term" value="F:RNA nuclease activity"/>
    <property type="evidence" value="ECO:0007669"/>
    <property type="project" value="InterPro"/>
</dbReference>
<dbReference type="Pfam" id="PF18614">
    <property type="entry name" value="RNase_II_C_S1"/>
    <property type="match status" value="1"/>
</dbReference>
<sequence>MRHAIKNHRASLATIAALAMFSRGLEPEFSLAVHQQLGRLKAPARDNDRGVQDLTNLLWCSIDNDDSHDLDQLTVCEAHAVGCLRLLVAIADVDALVKKDSPIDVHARQNTTSVYTSARVFSMLPEILCTNLTSLAPHVDRLAIIVQMDFSADGELLASTIYRAQVCNQAQLAYDAVSEWLDGHTSLPDVVQAVAGLEAQLRMQDQLAQVLRSRRQSQGALEFDSFQPRAIFDGNRIADIRLQEHNRARQLIEEFMIAANGCTARFLMVHGGVSLRRVVRSPERWARIVQVADGYSVKLPAQPDSAALERFLARQRRLAPASFPDLSLEIIKLMGAGEYVVERAGEQAIGHFGLAVQDYTHSTAPNRRYPDLVTQRLIKAALAGGPPPYSLAELSELAVHCTGQEDAVRKVERQMRKSEAALLLHDSVGQQFRAIVSGVNAQGIWVRIFTPPAEGRLIGELPELRLGQMLQVQLVSTSVERGFIDFTLQGAH</sequence>
<evidence type="ECO:0000259" key="2">
    <source>
        <dbReference type="SMART" id="SM00955"/>
    </source>
</evidence>
<dbReference type="EMBL" id="WNKX01000003">
    <property type="protein sequence ID" value="MTW10125.1"/>
    <property type="molecule type" value="Genomic_DNA"/>
</dbReference>
<dbReference type="InterPro" id="IPR040596">
    <property type="entry name" value="RNase_II_C_S1"/>
</dbReference>
<dbReference type="InterPro" id="IPR001900">
    <property type="entry name" value="RNase_II/R"/>
</dbReference>
<evidence type="ECO:0000313" key="4">
    <source>
        <dbReference type="Proteomes" id="UP000472320"/>
    </source>
</evidence>
<dbReference type="PANTHER" id="PTHR23355">
    <property type="entry name" value="RIBONUCLEASE"/>
    <property type="match status" value="1"/>
</dbReference>
<dbReference type="RefSeq" id="WP_155453061.1">
    <property type="nucleotide sequence ID" value="NZ_WNKX01000003.1"/>
</dbReference>
<dbReference type="Proteomes" id="UP000472320">
    <property type="component" value="Unassembled WGS sequence"/>
</dbReference>
<dbReference type="OrthoDB" id="9764149at2"/>
<comment type="caution">
    <text evidence="3">The sequence shown here is derived from an EMBL/GenBank/DDBJ whole genome shotgun (WGS) entry which is preliminary data.</text>
</comment>
<evidence type="ECO:0000313" key="3">
    <source>
        <dbReference type="EMBL" id="MTW10125.1"/>
    </source>
</evidence>
<dbReference type="InterPro" id="IPR003029">
    <property type="entry name" value="S1_domain"/>
</dbReference>
<feature type="domain" description="S1 motif" evidence="1">
    <location>
        <begin position="427"/>
        <end position="489"/>
    </location>
</feature>
<keyword evidence="4" id="KW-1185">Reference proteome</keyword>
<dbReference type="GO" id="GO:0003723">
    <property type="term" value="F:RNA binding"/>
    <property type="evidence" value="ECO:0007669"/>
    <property type="project" value="InterPro"/>
</dbReference>
<dbReference type="SUPFAM" id="SSF50249">
    <property type="entry name" value="Nucleic acid-binding proteins"/>
    <property type="match status" value="1"/>
</dbReference>
<name>A0A6L6QD72_9BURK</name>
<gene>
    <name evidence="3" type="ORF">GM658_05875</name>
</gene>
<dbReference type="InterPro" id="IPR050180">
    <property type="entry name" value="RNR_Ribonuclease"/>
</dbReference>
<dbReference type="PANTHER" id="PTHR23355:SF37">
    <property type="entry name" value="EXORIBONUCLEASE 2"/>
    <property type="match status" value="1"/>
</dbReference>
<accession>A0A6L6QD72</accession>
<reference evidence="3 4" key="1">
    <citation type="submission" date="2019-11" db="EMBL/GenBank/DDBJ databases">
        <title>Type strains purchased from KCTC, JCM and DSMZ.</title>
        <authorList>
            <person name="Lu H."/>
        </authorList>
    </citation>
    <scope>NUCLEOTIDE SEQUENCE [LARGE SCALE GENOMIC DNA]</scope>
    <source>
        <strain evidence="3 4">JCM 31587</strain>
    </source>
</reference>
<dbReference type="GO" id="GO:0005829">
    <property type="term" value="C:cytosol"/>
    <property type="evidence" value="ECO:0007669"/>
    <property type="project" value="TreeGrafter"/>
</dbReference>
<organism evidence="3 4">
    <name type="scientific">Massilia eburnea</name>
    <dbReference type="NCBI Taxonomy" id="1776165"/>
    <lineage>
        <taxon>Bacteria</taxon>
        <taxon>Pseudomonadati</taxon>
        <taxon>Pseudomonadota</taxon>
        <taxon>Betaproteobacteria</taxon>
        <taxon>Burkholderiales</taxon>
        <taxon>Oxalobacteraceae</taxon>
        <taxon>Telluria group</taxon>
        <taxon>Massilia</taxon>
    </lineage>
</organism>
<protein>
    <submittedName>
        <fullName evidence="3">RNB domain-containing ribonuclease</fullName>
    </submittedName>
</protein>
<proteinExistence type="predicted"/>